<protein>
    <submittedName>
        <fullName evidence="2">DUF2938 domain-containing protein</fullName>
    </submittedName>
</protein>
<dbReference type="RefSeq" id="WP_106890203.1">
    <property type="nucleotide sequence ID" value="NZ_CP027860.1"/>
</dbReference>
<dbReference type="InterPro" id="IPR021329">
    <property type="entry name" value="DUF2938"/>
</dbReference>
<dbReference type="AlphaFoldDB" id="A0A2P1PN49"/>
<dbReference type="OrthoDB" id="9812539at2"/>
<keyword evidence="1" id="KW-1133">Transmembrane helix</keyword>
<organism evidence="2 3">
    <name type="scientific">Ahniella affigens</name>
    <dbReference type="NCBI Taxonomy" id="2021234"/>
    <lineage>
        <taxon>Bacteria</taxon>
        <taxon>Pseudomonadati</taxon>
        <taxon>Pseudomonadota</taxon>
        <taxon>Gammaproteobacteria</taxon>
        <taxon>Lysobacterales</taxon>
        <taxon>Rhodanobacteraceae</taxon>
        <taxon>Ahniella</taxon>
    </lineage>
</organism>
<reference evidence="2 3" key="1">
    <citation type="submission" date="2018-03" db="EMBL/GenBank/DDBJ databases">
        <title>Ahniella affigens gen. nov., sp. nov., a gammaproteobacterium isolated from sandy soil near a stream.</title>
        <authorList>
            <person name="Ko Y."/>
            <person name="Kim J.-H."/>
        </authorList>
    </citation>
    <scope>NUCLEOTIDE SEQUENCE [LARGE SCALE GENOMIC DNA]</scope>
    <source>
        <strain evidence="2 3">D13</strain>
    </source>
</reference>
<sequence length="161" mass="18147">MNSVVNILVLGVGATLAVDLWAWLRQHLLRVPLPDYRLLGRWVGHWPAATFRHQSITKAPAIRHEYWLGWLSHYGTGIAFALLFNWLVGDTWMAKPTVWPALLFGLLTVLAPFLIMQPAFGFGWAGSLTSSPWRTRLQSVLTHVVFGLGLYATARLMMIEP</sequence>
<evidence type="ECO:0000256" key="1">
    <source>
        <dbReference type="SAM" id="Phobius"/>
    </source>
</evidence>
<gene>
    <name evidence="2" type="ORF">C7S18_03295</name>
</gene>
<accession>A0A2P1PN49</accession>
<feature type="transmembrane region" description="Helical" evidence="1">
    <location>
        <begin position="100"/>
        <end position="120"/>
    </location>
</feature>
<reference evidence="2 3" key="2">
    <citation type="submission" date="2018-03" db="EMBL/GenBank/DDBJ databases">
        <authorList>
            <person name="Keele B.F."/>
        </authorList>
    </citation>
    <scope>NUCLEOTIDE SEQUENCE [LARGE SCALE GENOMIC DNA]</scope>
    <source>
        <strain evidence="2 3">D13</strain>
    </source>
</reference>
<dbReference type="Proteomes" id="UP000241074">
    <property type="component" value="Chromosome"/>
</dbReference>
<keyword evidence="1" id="KW-0472">Membrane</keyword>
<dbReference type="EMBL" id="CP027860">
    <property type="protein sequence ID" value="AVP96274.1"/>
    <property type="molecule type" value="Genomic_DNA"/>
</dbReference>
<feature type="transmembrane region" description="Helical" evidence="1">
    <location>
        <begin position="7"/>
        <end position="24"/>
    </location>
</feature>
<dbReference type="Pfam" id="PF11158">
    <property type="entry name" value="DUF2938"/>
    <property type="match status" value="1"/>
</dbReference>
<evidence type="ECO:0000313" key="2">
    <source>
        <dbReference type="EMBL" id="AVP96274.1"/>
    </source>
</evidence>
<keyword evidence="1" id="KW-0812">Transmembrane</keyword>
<dbReference type="KEGG" id="xba:C7S18_03295"/>
<feature type="transmembrane region" description="Helical" evidence="1">
    <location>
        <begin position="140"/>
        <end position="158"/>
    </location>
</feature>
<name>A0A2P1PN49_9GAMM</name>
<proteinExistence type="predicted"/>
<feature type="transmembrane region" description="Helical" evidence="1">
    <location>
        <begin position="67"/>
        <end position="88"/>
    </location>
</feature>
<keyword evidence="3" id="KW-1185">Reference proteome</keyword>
<evidence type="ECO:0000313" key="3">
    <source>
        <dbReference type="Proteomes" id="UP000241074"/>
    </source>
</evidence>